<sequence length="103" mass="12386">MTKNSTKYQLLKDDFNHAVEQLKLYRKEIECLKKVISNSKYENRRLKKENEEYLDELAECRERLLPLMEPYDDYERLLSTTVSEPLSISDLCERVAEEFYALK</sequence>
<dbReference type="AlphaFoldDB" id="A0AAW9JVS5"/>
<accession>A0AAW9JVS5</accession>
<feature type="coiled-coil region" evidence="1">
    <location>
        <begin position="29"/>
        <end position="63"/>
    </location>
</feature>
<keyword evidence="1" id="KW-0175">Coiled coil</keyword>
<comment type="caution">
    <text evidence="2">The sequence shown here is derived from an EMBL/GenBank/DDBJ whole genome shotgun (WGS) entry which is preliminary data.</text>
</comment>
<protein>
    <submittedName>
        <fullName evidence="2">Uncharacterized protein</fullName>
    </submittedName>
</protein>
<gene>
    <name evidence="2" type="ORF">U2F49_29930</name>
</gene>
<dbReference type="RefSeq" id="WP_322471492.1">
    <property type="nucleotide sequence ID" value="NZ_JAXOTW010000031.1"/>
</dbReference>
<name>A0AAW9JVS5_BACTU</name>
<evidence type="ECO:0000256" key="1">
    <source>
        <dbReference type="SAM" id="Coils"/>
    </source>
</evidence>
<proteinExistence type="predicted"/>
<evidence type="ECO:0000313" key="2">
    <source>
        <dbReference type="EMBL" id="MDZ5480362.1"/>
    </source>
</evidence>
<dbReference type="Proteomes" id="UP001292252">
    <property type="component" value="Unassembled WGS sequence"/>
</dbReference>
<dbReference type="EMBL" id="JAXOTW010000031">
    <property type="protein sequence ID" value="MDZ5480362.1"/>
    <property type="molecule type" value="Genomic_DNA"/>
</dbReference>
<organism evidence="2 3">
    <name type="scientific">Bacillus thuringiensis</name>
    <dbReference type="NCBI Taxonomy" id="1428"/>
    <lineage>
        <taxon>Bacteria</taxon>
        <taxon>Bacillati</taxon>
        <taxon>Bacillota</taxon>
        <taxon>Bacilli</taxon>
        <taxon>Bacillales</taxon>
        <taxon>Bacillaceae</taxon>
        <taxon>Bacillus</taxon>
        <taxon>Bacillus cereus group</taxon>
    </lineage>
</organism>
<evidence type="ECO:0000313" key="3">
    <source>
        <dbReference type="Proteomes" id="UP001292252"/>
    </source>
</evidence>
<reference evidence="2" key="1">
    <citation type="submission" date="2023-12" db="EMBL/GenBank/DDBJ databases">
        <title>Genome sequence of Bacillus thuringiensis strain SS10.</title>
        <authorList>
            <person name="Rouis S."/>
        </authorList>
    </citation>
    <scope>NUCLEOTIDE SEQUENCE</scope>
    <source>
        <strain evidence="2">SS10</strain>
    </source>
</reference>